<reference evidence="2" key="1">
    <citation type="submission" date="2020-07" db="EMBL/GenBank/DDBJ databases">
        <title>Multicomponent nature underlies the extraordinary mechanical properties of spider dragline silk.</title>
        <authorList>
            <person name="Kono N."/>
            <person name="Nakamura H."/>
            <person name="Mori M."/>
            <person name="Yoshida Y."/>
            <person name="Ohtoshi R."/>
            <person name="Malay A.D."/>
            <person name="Moran D.A.P."/>
            <person name="Tomita M."/>
            <person name="Numata K."/>
            <person name="Arakawa K."/>
        </authorList>
    </citation>
    <scope>NUCLEOTIDE SEQUENCE</scope>
</reference>
<dbReference type="OrthoDB" id="8064693at2759"/>
<dbReference type="EMBL" id="BMAO01006630">
    <property type="protein sequence ID" value="GFR10093.1"/>
    <property type="molecule type" value="Genomic_DNA"/>
</dbReference>
<protein>
    <submittedName>
        <fullName evidence="2">Uncharacterized protein</fullName>
    </submittedName>
</protein>
<comment type="caution">
    <text evidence="2">The sequence shown here is derived from an EMBL/GenBank/DDBJ whole genome shotgun (WGS) entry which is preliminary data.</text>
</comment>
<proteinExistence type="predicted"/>
<gene>
    <name evidence="2" type="ORF">TNCT_429871</name>
</gene>
<evidence type="ECO:0000313" key="3">
    <source>
        <dbReference type="Proteomes" id="UP000887116"/>
    </source>
</evidence>
<dbReference type="AlphaFoldDB" id="A0A8X6GS72"/>
<evidence type="ECO:0000313" key="2">
    <source>
        <dbReference type="EMBL" id="GFR10093.1"/>
    </source>
</evidence>
<dbReference type="Proteomes" id="UP000887116">
    <property type="component" value="Unassembled WGS sequence"/>
</dbReference>
<dbReference type="SUPFAM" id="SSF56672">
    <property type="entry name" value="DNA/RNA polymerases"/>
    <property type="match status" value="1"/>
</dbReference>
<sequence>MRKIKRSGGEAVCYENPPLDTKMTGNQLDVKVDHKQARALVDSGTGFLQLSELLRTFFGIFTKTGKLATTGTNVKHLIHTGNQAPINQKACRVSKTERCIIRNEVQKMLEKAQETKVLGHLVSGNGRSRQSESRKQFSYSKERPRYTNLSQTLLMLSKFIKAFCNLAEPLQLLLKGDAKFHWSSEEIETLESPNTPYL</sequence>
<name>A0A8X6GS72_TRICU</name>
<organism evidence="2 3">
    <name type="scientific">Trichonephila clavata</name>
    <name type="common">Joro spider</name>
    <name type="synonym">Nephila clavata</name>
    <dbReference type="NCBI Taxonomy" id="2740835"/>
    <lineage>
        <taxon>Eukaryota</taxon>
        <taxon>Metazoa</taxon>
        <taxon>Ecdysozoa</taxon>
        <taxon>Arthropoda</taxon>
        <taxon>Chelicerata</taxon>
        <taxon>Arachnida</taxon>
        <taxon>Araneae</taxon>
        <taxon>Araneomorphae</taxon>
        <taxon>Entelegynae</taxon>
        <taxon>Araneoidea</taxon>
        <taxon>Nephilidae</taxon>
        <taxon>Trichonephila</taxon>
    </lineage>
</organism>
<keyword evidence="3" id="KW-1185">Reference proteome</keyword>
<feature type="compositionally biased region" description="Basic and acidic residues" evidence="1">
    <location>
        <begin position="129"/>
        <end position="141"/>
    </location>
</feature>
<feature type="region of interest" description="Disordered" evidence="1">
    <location>
        <begin position="120"/>
        <end position="141"/>
    </location>
</feature>
<evidence type="ECO:0000256" key="1">
    <source>
        <dbReference type="SAM" id="MobiDB-lite"/>
    </source>
</evidence>
<dbReference type="InterPro" id="IPR043502">
    <property type="entry name" value="DNA/RNA_pol_sf"/>
</dbReference>
<dbReference type="GO" id="GO:0071897">
    <property type="term" value="P:DNA biosynthetic process"/>
    <property type="evidence" value="ECO:0007669"/>
    <property type="project" value="UniProtKB-ARBA"/>
</dbReference>
<accession>A0A8X6GS72</accession>